<dbReference type="OrthoDB" id="4328869at2"/>
<feature type="chain" id="PRO_5039039246" evidence="1">
    <location>
        <begin position="25"/>
        <end position="130"/>
    </location>
</feature>
<evidence type="ECO:0000256" key="1">
    <source>
        <dbReference type="SAM" id="SignalP"/>
    </source>
</evidence>
<dbReference type="RefSeq" id="WP_156693062.1">
    <property type="nucleotide sequence ID" value="NZ_CP034279.1"/>
</dbReference>
<sequence>MIKKVLATAGVAAAVLGASAPMAAAVGDRGIDTQNGNFSRQIYGNTVTGGHQSPQVGLVQGTLNKPCVGVPVQADVQNIVALVNVGVQDLVNDTQNQTCTENSTAVKGDSALSHILEDVISENASVAVQD</sequence>
<dbReference type="KEGG" id="sfic:EIZ62_14380"/>
<protein>
    <submittedName>
        <fullName evidence="2">RdlA protein</fullName>
    </submittedName>
</protein>
<gene>
    <name evidence="2" type="ORF">EIZ62_14380</name>
</gene>
<accession>A0A6I6F5K4</accession>
<dbReference type="NCBIfam" id="NF041022">
    <property type="entry name" value="rodlin_AB"/>
    <property type="match status" value="1"/>
</dbReference>
<dbReference type="Proteomes" id="UP000422572">
    <property type="component" value="Chromosome"/>
</dbReference>
<dbReference type="AlphaFoldDB" id="A0A6I6F5K4"/>
<proteinExistence type="predicted"/>
<evidence type="ECO:0000313" key="2">
    <source>
        <dbReference type="EMBL" id="QGV79313.1"/>
    </source>
</evidence>
<reference evidence="2 3" key="1">
    <citation type="submission" date="2018-12" db="EMBL/GenBank/DDBJ databases">
        <title>Complete genome sequence of Streptomyces ficellus NRRL8067, the producer of ficellomycin, feldamycin and nojirimycin.</title>
        <authorList>
            <person name="Zhang H."/>
            <person name="Yue R."/>
            <person name="Liu Y."/>
            <person name="Li M."/>
            <person name="Mu H."/>
            <person name="Zhang J."/>
        </authorList>
    </citation>
    <scope>NUCLEOTIDE SEQUENCE [LARGE SCALE GENOMIC DNA]</scope>
    <source>
        <strain evidence="2 3">NRRL 8067</strain>
    </source>
</reference>
<dbReference type="Pfam" id="PF25848">
    <property type="entry name" value="Rodlin"/>
    <property type="match status" value="1"/>
</dbReference>
<name>A0A6I6F5K4_9ACTN</name>
<evidence type="ECO:0000313" key="3">
    <source>
        <dbReference type="Proteomes" id="UP000422572"/>
    </source>
</evidence>
<keyword evidence="1" id="KW-0732">Signal</keyword>
<feature type="signal peptide" evidence="1">
    <location>
        <begin position="1"/>
        <end position="24"/>
    </location>
</feature>
<dbReference type="InterPro" id="IPR047736">
    <property type="entry name" value="RdlA/B-like"/>
</dbReference>
<dbReference type="EMBL" id="CP034279">
    <property type="protein sequence ID" value="QGV79313.1"/>
    <property type="molecule type" value="Genomic_DNA"/>
</dbReference>
<organism evidence="2 3">
    <name type="scientific">Streptomyces ficellus</name>
    <dbReference type="NCBI Taxonomy" id="1977088"/>
    <lineage>
        <taxon>Bacteria</taxon>
        <taxon>Bacillati</taxon>
        <taxon>Actinomycetota</taxon>
        <taxon>Actinomycetes</taxon>
        <taxon>Kitasatosporales</taxon>
        <taxon>Streptomycetaceae</taxon>
        <taxon>Streptomyces</taxon>
    </lineage>
</organism>
<keyword evidence="3" id="KW-1185">Reference proteome</keyword>